<organism evidence="7 8">
    <name type="scientific">Vasconcelosia minhoensis LEGE 07310</name>
    <dbReference type="NCBI Taxonomy" id="915328"/>
    <lineage>
        <taxon>Bacteria</taxon>
        <taxon>Bacillati</taxon>
        <taxon>Cyanobacteriota</taxon>
        <taxon>Cyanophyceae</taxon>
        <taxon>Nodosilineales</taxon>
        <taxon>Cymatolegaceae</taxon>
        <taxon>Vasconcelosia</taxon>
        <taxon>Vasconcelosia minhoensis</taxon>
    </lineage>
</organism>
<gene>
    <name evidence="7" type="ORF">IQ241_20175</name>
</gene>
<protein>
    <recommendedName>
        <fullName evidence="6">Yip1 domain-containing protein</fullName>
    </recommendedName>
</protein>
<keyword evidence="8" id="KW-1185">Reference proteome</keyword>
<keyword evidence="3 5" id="KW-1133">Transmembrane helix</keyword>
<keyword evidence="2 5" id="KW-0812">Transmembrane</keyword>
<evidence type="ECO:0000259" key="6">
    <source>
        <dbReference type="Pfam" id="PF04893"/>
    </source>
</evidence>
<feature type="transmembrane region" description="Helical" evidence="5">
    <location>
        <begin position="182"/>
        <end position="203"/>
    </location>
</feature>
<reference evidence="7" key="1">
    <citation type="submission" date="2020-10" db="EMBL/GenBank/DDBJ databases">
        <authorList>
            <person name="Castelo-Branco R."/>
            <person name="Eusebio N."/>
            <person name="Adriana R."/>
            <person name="Vieira A."/>
            <person name="Brugerolle De Fraissinette N."/>
            <person name="Rezende De Castro R."/>
            <person name="Schneider M.P."/>
            <person name="Vasconcelos V."/>
            <person name="Leao P.N."/>
        </authorList>
    </citation>
    <scope>NUCLEOTIDE SEQUENCE</scope>
    <source>
        <strain evidence="7">LEGE 07310</strain>
    </source>
</reference>
<evidence type="ECO:0000313" key="8">
    <source>
        <dbReference type="Proteomes" id="UP000636505"/>
    </source>
</evidence>
<dbReference type="GO" id="GO:0016020">
    <property type="term" value="C:membrane"/>
    <property type="evidence" value="ECO:0007669"/>
    <property type="project" value="UniProtKB-SubCell"/>
</dbReference>
<keyword evidence="4 5" id="KW-0472">Membrane</keyword>
<evidence type="ECO:0000313" key="7">
    <source>
        <dbReference type="EMBL" id="MBE9079585.1"/>
    </source>
</evidence>
<evidence type="ECO:0000256" key="1">
    <source>
        <dbReference type="ARBA" id="ARBA00004141"/>
    </source>
</evidence>
<name>A0A8J7AB24_9CYAN</name>
<proteinExistence type="predicted"/>
<evidence type="ECO:0000256" key="2">
    <source>
        <dbReference type="ARBA" id="ARBA00022692"/>
    </source>
</evidence>
<feature type="transmembrane region" description="Helical" evidence="5">
    <location>
        <begin position="104"/>
        <end position="128"/>
    </location>
</feature>
<feature type="domain" description="Yip1" evidence="6">
    <location>
        <begin position="87"/>
        <end position="229"/>
    </location>
</feature>
<accession>A0A8J7AB24</accession>
<sequence length="242" mass="27984">MAPPPPELQSADRQISHPSLRQLQTGSPPYSLEQLLNLFAHPRYFFSGEVALSKRRHILIAVWVTGMSYVIDRIEQEALRVELGISTLPGWAAFRQQIIEFWPWFWLFVALTGCLAGLLVWLVGGWWFRLRLRWAGAENPNPHLSRLVFIYASLVFALPNLFVALLWTGVQARYTTAYSEDIFLSLLVLIFAYWELYSAYVGVRTWFTLDRRKAQLWFAILPGLLYIFTYLAGMLLLRSVGR</sequence>
<dbReference type="Pfam" id="PF04893">
    <property type="entry name" value="Yip1"/>
    <property type="match status" value="1"/>
</dbReference>
<comment type="caution">
    <text evidence="7">The sequence shown here is derived from an EMBL/GenBank/DDBJ whole genome shotgun (WGS) entry which is preliminary data.</text>
</comment>
<evidence type="ECO:0000256" key="5">
    <source>
        <dbReference type="SAM" id="Phobius"/>
    </source>
</evidence>
<dbReference type="InterPro" id="IPR006977">
    <property type="entry name" value="Yip1_dom"/>
</dbReference>
<evidence type="ECO:0000256" key="3">
    <source>
        <dbReference type="ARBA" id="ARBA00022989"/>
    </source>
</evidence>
<feature type="transmembrane region" description="Helical" evidence="5">
    <location>
        <begin position="215"/>
        <end position="237"/>
    </location>
</feature>
<evidence type="ECO:0000256" key="4">
    <source>
        <dbReference type="ARBA" id="ARBA00023136"/>
    </source>
</evidence>
<dbReference type="Proteomes" id="UP000636505">
    <property type="component" value="Unassembled WGS sequence"/>
</dbReference>
<comment type="subcellular location">
    <subcellularLocation>
        <location evidence="1">Membrane</location>
        <topology evidence="1">Multi-pass membrane protein</topology>
    </subcellularLocation>
</comment>
<dbReference type="AlphaFoldDB" id="A0A8J7AB24"/>
<dbReference type="EMBL" id="JADEXG010000061">
    <property type="protein sequence ID" value="MBE9079585.1"/>
    <property type="molecule type" value="Genomic_DNA"/>
</dbReference>
<feature type="transmembrane region" description="Helical" evidence="5">
    <location>
        <begin position="148"/>
        <end position="170"/>
    </location>
</feature>
<dbReference type="RefSeq" id="WP_193910693.1">
    <property type="nucleotide sequence ID" value="NZ_JADEXG010000061.1"/>
</dbReference>